<dbReference type="GO" id="GO:0003886">
    <property type="term" value="F:DNA (cytosine-5-)-methyltransferase activity"/>
    <property type="evidence" value="ECO:0007669"/>
    <property type="project" value="UniProtKB-EC"/>
</dbReference>
<dbReference type="PANTHER" id="PTHR10629:SF52">
    <property type="entry name" value="DNA (CYTOSINE-5)-METHYLTRANSFERASE 1"/>
    <property type="match status" value="1"/>
</dbReference>
<dbReference type="GO" id="GO:0044027">
    <property type="term" value="P:negative regulation of gene expression via chromosomal CpG island methylation"/>
    <property type="evidence" value="ECO:0007669"/>
    <property type="project" value="TreeGrafter"/>
</dbReference>
<dbReference type="RefSeq" id="WP_168961256.1">
    <property type="nucleotide sequence ID" value="NZ_JABAEW010000002.1"/>
</dbReference>
<dbReference type="Proteomes" id="UP000576225">
    <property type="component" value="Unassembled WGS sequence"/>
</dbReference>
<evidence type="ECO:0000256" key="8">
    <source>
        <dbReference type="RuleBase" id="RU000416"/>
    </source>
</evidence>
<evidence type="ECO:0000256" key="2">
    <source>
        <dbReference type="ARBA" id="ARBA00022603"/>
    </source>
</evidence>
<sequence length="547" mass="63008">MSNKHKKNIIPVIDLFAGPGGLNEGFSHKIGGERRFKSVLSVEKEAPEHQTLSLRAFYRYFLYRDLPVPQEYYDYIQKRNNVTREQLWKKYPDAAAEADNEALQFTLGEDDGPLGFPFLADKIKKALGGEKNWLLIGGPPCQAYSLVGRSKQLGELKKTEGSISRAEQKFYQDHRHKLYRQYLRILAYFAPAVFVMENVKGILSAKLNGDLIFPQIINDLKTPAVSAKEYGWESNTKHTYHIFSFVTGTEPENISDYLIKSENYGIPQARHRVILLGVRDDIWEKIGNTVGKLKLQAQTSVKSAIGKLPALRSGFTGRKDLLDEWKQYLSEIVNAEFFTEFSEDVQKTIITYAQQRKSFSAERTSTERYKIDNILLDGWYGDPQLQSYLNHETRAHMASDLYRYLFVAIMGELKKHSPQLKDFPDDLLPKHNNVIKRADKDDKKVSSEQKFADRFKVQVWDNPSSTITSHISKDGHYFIHPDPLQCRSLTVREAARLQTFPDNYFFEGNRTQQYHQVGNAVPPFLAHQLSRIVFDIFEKAFAKKEKE</sequence>
<organism evidence="9 10">
    <name type="scientific">Victivallis vadensis</name>
    <dbReference type="NCBI Taxonomy" id="172901"/>
    <lineage>
        <taxon>Bacteria</taxon>
        <taxon>Pseudomonadati</taxon>
        <taxon>Lentisphaerota</taxon>
        <taxon>Lentisphaeria</taxon>
        <taxon>Victivallales</taxon>
        <taxon>Victivallaceae</taxon>
        <taxon>Victivallis</taxon>
    </lineage>
</organism>
<comment type="catalytic activity">
    <reaction evidence="6">
        <text>a 2'-deoxycytidine in DNA + S-adenosyl-L-methionine = a 5-methyl-2'-deoxycytidine in DNA + S-adenosyl-L-homocysteine + H(+)</text>
        <dbReference type="Rhea" id="RHEA:13681"/>
        <dbReference type="Rhea" id="RHEA-COMP:11369"/>
        <dbReference type="Rhea" id="RHEA-COMP:11370"/>
        <dbReference type="ChEBI" id="CHEBI:15378"/>
        <dbReference type="ChEBI" id="CHEBI:57856"/>
        <dbReference type="ChEBI" id="CHEBI:59789"/>
        <dbReference type="ChEBI" id="CHEBI:85452"/>
        <dbReference type="ChEBI" id="CHEBI:85454"/>
        <dbReference type="EC" id="2.1.1.37"/>
    </reaction>
</comment>
<dbReference type="InterPro" id="IPR001525">
    <property type="entry name" value="C5_MeTfrase"/>
</dbReference>
<protein>
    <recommendedName>
        <fullName evidence="1">DNA (cytosine-5-)-methyltransferase</fullName>
        <ecNumber evidence="1">2.1.1.37</ecNumber>
    </recommendedName>
</protein>
<evidence type="ECO:0000313" key="10">
    <source>
        <dbReference type="Proteomes" id="UP000576225"/>
    </source>
</evidence>
<dbReference type="PANTHER" id="PTHR10629">
    <property type="entry name" value="CYTOSINE-SPECIFIC METHYLTRANSFERASE"/>
    <property type="match status" value="1"/>
</dbReference>
<keyword evidence="5" id="KW-0680">Restriction system</keyword>
<dbReference type="PROSITE" id="PS51679">
    <property type="entry name" value="SAM_MT_C5"/>
    <property type="match status" value="1"/>
</dbReference>
<dbReference type="InterPro" id="IPR029063">
    <property type="entry name" value="SAM-dependent_MTases_sf"/>
</dbReference>
<dbReference type="GO" id="GO:0032259">
    <property type="term" value="P:methylation"/>
    <property type="evidence" value="ECO:0007669"/>
    <property type="project" value="UniProtKB-KW"/>
</dbReference>
<dbReference type="PRINTS" id="PR00105">
    <property type="entry name" value="C5METTRFRASE"/>
</dbReference>
<evidence type="ECO:0000256" key="7">
    <source>
        <dbReference type="PROSITE-ProRule" id="PRU01016"/>
    </source>
</evidence>
<evidence type="ECO:0000313" key="9">
    <source>
        <dbReference type="EMBL" id="NMD85175.1"/>
    </source>
</evidence>
<reference evidence="9 10" key="1">
    <citation type="submission" date="2020-04" db="EMBL/GenBank/DDBJ databases">
        <authorList>
            <person name="Hitch T.C.A."/>
            <person name="Wylensek D."/>
            <person name="Clavel T."/>
        </authorList>
    </citation>
    <scope>NUCLEOTIDE SEQUENCE [LARGE SCALE GENOMIC DNA]</scope>
    <source>
        <strain evidence="9 10">COR2-253-APC-1A</strain>
    </source>
</reference>
<proteinExistence type="inferred from homology"/>
<dbReference type="AlphaFoldDB" id="A0A848APG1"/>
<keyword evidence="2 7" id="KW-0489">Methyltransferase</keyword>
<accession>A0A848APG1</accession>
<dbReference type="Gene3D" id="3.40.50.150">
    <property type="entry name" value="Vaccinia Virus protein VP39"/>
    <property type="match status" value="1"/>
</dbReference>
<dbReference type="GO" id="GO:0009307">
    <property type="term" value="P:DNA restriction-modification system"/>
    <property type="evidence" value="ECO:0007669"/>
    <property type="project" value="UniProtKB-KW"/>
</dbReference>
<evidence type="ECO:0000256" key="6">
    <source>
        <dbReference type="ARBA" id="ARBA00047422"/>
    </source>
</evidence>
<feature type="active site" evidence="7">
    <location>
        <position position="141"/>
    </location>
</feature>
<dbReference type="InterPro" id="IPR050390">
    <property type="entry name" value="C5-Methyltransferase"/>
</dbReference>
<dbReference type="NCBIfam" id="TIGR00675">
    <property type="entry name" value="dcm"/>
    <property type="match status" value="1"/>
</dbReference>
<dbReference type="Pfam" id="PF00145">
    <property type="entry name" value="DNA_methylase"/>
    <property type="match status" value="2"/>
</dbReference>
<dbReference type="SUPFAM" id="SSF53335">
    <property type="entry name" value="S-adenosyl-L-methionine-dependent methyltransferases"/>
    <property type="match status" value="1"/>
</dbReference>
<keyword evidence="4 7" id="KW-0949">S-adenosyl-L-methionine</keyword>
<dbReference type="Gene3D" id="3.90.120.10">
    <property type="entry name" value="DNA Methylase, subunit A, domain 2"/>
    <property type="match status" value="1"/>
</dbReference>
<dbReference type="EC" id="2.1.1.37" evidence="1"/>
<keyword evidence="3 7" id="KW-0808">Transferase</keyword>
<dbReference type="EMBL" id="JABAEW010000002">
    <property type="protein sequence ID" value="NMD85175.1"/>
    <property type="molecule type" value="Genomic_DNA"/>
</dbReference>
<name>A0A848APG1_9BACT</name>
<comment type="similarity">
    <text evidence="7 8">Belongs to the class I-like SAM-binding methyltransferase superfamily. C5-methyltransferase family.</text>
</comment>
<evidence type="ECO:0000256" key="3">
    <source>
        <dbReference type="ARBA" id="ARBA00022679"/>
    </source>
</evidence>
<comment type="caution">
    <text evidence="9">The sequence shown here is derived from an EMBL/GenBank/DDBJ whole genome shotgun (WGS) entry which is preliminary data.</text>
</comment>
<dbReference type="GO" id="GO:0003677">
    <property type="term" value="F:DNA binding"/>
    <property type="evidence" value="ECO:0007669"/>
    <property type="project" value="TreeGrafter"/>
</dbReference>
<evidence type="ECO:0000256" key="1">
    <source>
        <dbReference type="ARBA" id="ARBA00011975"/>
    </source>
</evidence>
<evidence type="ECO:0000256" key="5">
    <source>
        <dbReference type="ARBA" id="ARBA00022747"/>
    </source>
</evidence>
<evidence type="ECO:0000256" key="4">
    <source>
        <dbReference type="ARBA" id="ARBA00022691"/>
    </source>
</evidence>
<gene>
    <name evidence="9" type="ORF">HF882_01105</name>
</gene>